<dbReference type="EMBL" id="JACYTQ010000006">
    <property type="protein sequence ID" value="MBD8490398.1"/>
    <property type="molecule type" value="Genomic_DNA"/>
</dbReference>
<dbReference type="InterPro" id="IPR036249">
    <property type="entry name" value="Thioredoxin-like_sf"/>
</dbReference>
<keyword evidence="2" id="KW-1185">Reference proteome</keyword>
<dbReference type="Pfam" id="PF14595">
    <property type="entry name" value="Thioredoxin_9"/>
    <property type="match status" value="1"/>
</dbReference>
<organism evidence="1 2">
    <name type="scientific">Echinicola arenosa</name>
    <dbReference type="NCBI Taxonomy" id="2774144"/>
    <lineage>
        <taxon>Bacteria</taxon>
        <taxon>Pseudomonadati</taxon>
        <taxon>Bacteroidota</taxon>
        <taxon>Cytophagia</taxon>
        <taxon>Cytophagales</taxon>
        <taxon>Cyclobacteriaceae</taxon>
        <taxon>Echinicola</taxon>
    </lineage>
</organism>
<sequence>MNTITSSISHELIDQAMSYTRYKELIDQLFSEKKTTGNNHSDSMIEYTRINIQRMKRWDKTSTVGEEAVELIKKIDRKQVWLVLTEGWCGDGAQNMPYLEKLAAFSDLVEVKYILRDENLEVMDGYLTNGGRSIPKLIALDMVTLEELFTWGPRPSELQKMVMNYKADPQGISQQDFNNRVHLWYAKDKNQTLERDFITLLSK</sequence>
<gene>
    <name evidence="1" type="ORF">IFO69_16720</name>
</gene>
<dbReference type="SUPFAM" id="SSF52833">
    <property type="entry name" value="Thioredoxin-like"/>
    <property type="match status" value="1"/>
</dbReference>
<dbReference type="Gene3D" id="3.40.30.10">
    <property type="entry name" value="Glutaredoxin"/>
    <property type="match status" value="1"/>
</dbReference>
<evidence type="ECO:0000313" key="1">
    <source>
        <dbReference type="EMBL" id="MBD8490398.1"/>
    </source>
</evidence>
<proteinExistence type="predicted"/>
<evidence type="ECO:0000313" key="2">
    <source>
        <dbReference type="Proteomes" id="UP000647133"/>
    </source>
</evidence>
<reference evidence="1 2" key="1">
    <citation type="submission" date="2020-09" db="EMBL/GenBank/DDBJ databases">
        <title>Echinicola sp. CAU 1574 isolated from sand of Sido Beach.</title>
        <authorList>
            <person name="Kim W."/>
        </authorList>
    </citation>
    <scope>NUCLEOTIDE SEQUENCE [LARGE SCALE GENOMIC DNA]</scope>
    <source>
        <strain evidence="1 2">CAU 1574</strain>
    </source>
</reference>
<comment type="caution">
    <text evidence="1">The sequence shown here is derived from an EMBL/GenBank/DDBJ whole genome shotgun (WGS) entry which is preliminary data.</text>
</comment>
<name>A0ABR9ARA5_9BACT</name>
<protein>
    <submittedName>
        <fullName evidence="1">Thioredoxin family protein</fullName>
    </submittedName>
</protein>
<accession>A0ABR9ARA5</accession>
<dbReference type="RefSeq" id="WP_192011270.1">
    <property type="nucleotide sequence ID" value="NZ_JACYTQ010000006.1"/>
</dbReference>
<dbReference type="Proteomes" id="UP000647133">
    <property type="component" value="Unassembled WGS sequence"/>
</dbReference>